<dbReference type="Proteomes" id="UP000460435">
    <property type="component" value="Unassembled WGS sequence"/>
</dbReference>
<dbReference type="Pfam" id="PF01575">
    <property type="entry name" value="MaoC_dehydratas"/>
    <property type="match status" value="1"/>
</dbReference>
<proteinExistence type="inferred from homology"/>
<dbReference type="PANTHER" id="PTHR43437">
    <property type="entry name" value="HYDROXYACYL-THIOESTER DEHYDRATASE TYPE 2, MITOCHONDRIAL-RELATED"/>
    <property type="match status" value="1"/>
</dbReference>
<keyword evidence="4" id="KW-1185">Reference proteome</keyword>
<dbReference type="PANTHER" id="PTHR43437:SF3">
    <property type="entry name" value="HYDROXYACYL-THIOESTER DEHYDRATASE TYPE 2, MITOCHONDRIAL"/>
    <property type="match status" value="1"/>
</dbReference>
<reference evidence="3 4" key="1">
    <citation type="submission" date="2019-11" db="EMBL/GenBank/DDBJ databases">
        <authorList>
            <person name="Li X.-J."/>
            <person name="Feng X.-M."/>
        </authorList>
    </citation>
    <scope>NUCLEOTIDE SEQUENCE [LARGE SCALE GENOMIC DNA]</scope>
    <source>
        <strain evidence="3 4">XMNu-373</strain>
    </source>
</reference>
<accession>A0A7K3MBZ0</accession>
<sequence length="160" mass="16969">MVIISKQVPTFSRRGCDMSIWPRGAPMVGASASRSRTVSAEDIERFSQITGDYNPLHYDEAAATASRFGGIIVQGGITSGILNAVVAEDLPGPGTVFLKTEWSYLAPVRPGDEITGMVEVLDVRTDKPVATLRTTVSRGDGVIVLDGTAQTYTVPLGELG</sequence>
<gene>
    <name evidence="3" type="ORF">F7O44_27425</name>
</gene>
<evidence type="ECO:0000313" key="3">
    <source>
        <dbReference type="EMBL" id="NDL60813.1"/>
    </source>
</evidence>
<dbReference type="CDD" id="cd03449">
    <property type="entry name" value="R_hydratase"/>
    <property type="match status" value="1"/>
</dbReference>
<feature type="domain" description="MaoC-like" evidence="2">
    <location>
        <begin position="32"/>
        <end position="127"/>
    </location>
</feature>
<dbReference type="InterPro" id="IPR050965">
    <property type="entry name" value="UPF0336/Enoyl-CoA_hydratase"/>
</dbReference>
<dbReference type="AlphaFoldDB" id="A0A7K3MBZ0"/>
<evidence type="ECO:0000256" key="1">
    <source>
        <dbReference type="ARBA" id="ARBA00005254"/>
    </source>
</evidence>
<dbReference type="InterPro" id="IPR029069">
    <property type="entry name" value="HotDog_dom_sf"/>
</dbReference>
<comment type="similarity">
    <text evidence="1">Belongs to the enoyl-CoA hydratase/isomerase family.</text>
</comment>
<evidence type="ECO:0000259" key="2">
    <source>
        <dbReference type="Pfam" id="PF01575"/>
    </source>
</evidence>
<dbReference type="EMBL" id="WLZY01000014">
    <property type="protein sequence ID" value="NDL60813.1"/>
    <property type="molecule type" value="Genomic_DNA"/>
</dbReference>
<dbReference type="InterPro" id="IPR002539">
    <property type="entry name" value="MaoC-like_dom"/>
</dbReference>
<dbReference type="Gene3D" id="3.10.129.10">
    <property type="entry name" value="Hotdog Thioesterase"/>
    <property type="match status" value="1"/>
</dbReference>
<name>A0A7K3MBZ0_9ACTN</name>
<dbReference type="GO" id="GO:0006633">
    <property type="term" value="P:fatty acid biosynthetic process"/>
    <property type="evidence" value="ECO:0007669"/>
    <property type="project" value="TreeGrafter"/>
</dbReference>
<dbReference type="GO" id="GO:0019171">
    <property type="term" value="F:(3R)-hydroxyacyl-[acyl-carrier-protein] dehydratase activity"/>
    <property type="evidence" value="ECO:0007669"/>
    <property type="project" value="TreeGrafter"/>
</dbReference>
<comment type="caution">
    <text evidence="3">The sequence shown here is derived from an EMBL/GenBank/DDBJ whole genome shotgun (WGS) entry which is preliminary data.</text>
</comment>
<dbReference type="SUPFAM" id="SSF54637">
    <property type="entry name" value="Thioesterase/thiol ester dehydrase-isomerase"/>
    <property type="match status" value="1"/>
</dbReference>
<protein>
    <submittedName>
        <fullName evidence="3">Acyl dehydratase</fullName>
    </submittedName>
</protein>
<evidence type="ECO:0000313" key="4">
    <source>
        <dbReference type="Proteomes" id="UP000460435"/>
    </source>
</evidence>
<organism evidence="3 4">
    <name type="scientific">Phytoactinopolyspora mesophila</name>
    <dbReference type="NCBI Taxonomy" id="2650750"/>
    <lineage>
        <taxon>Bacteria</taxon>
        <taxon>Bacillati</taxon>
        <taxon>Actinomycetota</taxon>
        <taxon>Actinomycetes</taxon>
        <taxon>Jiangellales</taxon>
        <taxon>Jiangellaceae</taxon>
        <taxon>Phytoactinopolyspora</taxon>
    </lineage>
</organism>